<evidence type="ECO:0000313" key="1">
    <source>
        <dbReference type="EMBL" id="MFC4557623.1"/>
    </source>
</evidence>
<dbReference type="PANTHER" id="PTHR37950:SF1">
    <property type="entry name" value="4-HYDROXYPHENYLACETATE CATABOLISM PROTEIN"/>
    <property type="match status" value="1"/>
</dbReference>
<name>A0ABV9DIF1_9BACI</name>
<proteinExistence type="predicted"/>
<dbReference type="Pfam" id="PF02962">
    <property type="entry name" value="CHMI"/>
    <property type="match status" value="1"/>
</dbReference>
<dbReference type="PANTHER" id="PTHR37950">
    <property type="entry name" value="4-HYDROXYPHENYLACETATE CATABOLISM PROTEIN"/>
    <property type="match status" value="1"/>
</dbReference>
<organism evidence="1 2">
    <name type="scientific">Virgibacillus kekensis</name>
    <dbReference type="NCBI Taxonomy" id="202261"/>
    <lineage>
        <taxon>Bacteria</taxon>
        <taxon>Bacillati</taxon>
        <taxon>Bacillota</taxon>
        <taxon>Bacilli</taxon>
        <taxon>Bacillales</taxon>
        <taxon>Bacillaceae</taxon>
        <taxon>Virgibacillus</taxon>
    </lineage>
</organism>
<sequence>MPFITVEYTDNLKAGADIPSLLKKINERLYGEGDVFSLGSIRSSAIAINDYYIGNGEAENSFVHVTVKVGPGRPPQVKKDLFDPLFDTVKDHFTHLMENRYLALSMEIYEFHEGGTYNENNIIARYE</sequence>
<dbReference type="Gene3D" id="3.30.429.10">
    <property type="entry name" value="Macrophage Migration Inhibitory Factor"/>
    <property type="match status" value="1"/>
</dbReference>
<dbReference type="InterPro" id="IPR014347">
    <property type="entry name" value="Tautomerase/MIF_sf"/>
</dbReference>
<comment type="caution">
    <text evidence="1">The sequence shown here is derived from an EMBL/GenBank/DDBJ whole genome shotgun (WGS) entry which is preliminary data.</text>
</comment>
<reference evidence="2" key="1">
    <citation type="journal article" date="2019" name="Int. J. Syst. Evol. Microbiol.">
        <title>The Global Catalogue of Microorganisms (GCM) 10K type strain sequencing project: providing services to taxonomists for standard genome sequencing and annotation.</title>
        <authorList>
            <consortium name="The Broad Institute Genomics Platform"/>
            <consortium name="The Broad Institute Genome Sequencing Center for Infectious Disease"/>
            <person name="Wu L."/>
            <person name="Ma J."/>
        </authorList>
    </citation>
    <scope>NUCLEOTIDE SEQUENCE [LARGE SCALE GENOMIC DNA]</scope>
    <source>
        <strain evidence="2">CGMCC 4.7426</strain>
    </source>
</reference>
<gene>
    <name evidence="1" type="ORF">ACFO3D_05300</name>
</gene>
<dbReference type="Proteomes" id="UP001595989">
    <property type="component" value="Unassembled WGS sequence"/>
</dbReference>
<keyword evidence="2" id="KW-1185">Reference proteome</keyword>
<accession>A0ABV9DIF1</accession>
<dbReference type="RefSeq" id="WP_390293603.1">
    <property type="nucleotide sequence ID" value="NZ_JBHSFU010000004.1"/>
</dbReference>
<dbReference type="EMBL" id="JBHSFU010000004">
    <property type="protein sequence ID" value="MFC4557623.1"/>
    <property type="molecule type" value="Genomic_DNA"/>
</dbReference>
<evidence type="ECO:0000313" key="2">
    <source>
        <dbReference type="Proteomes" id="UP001595989"/>
    </source>
</evidence>
<dbReference type="CDD" id="cd00580">
    <property type="entry name" value="CHMI"/>
    <property type="match status" value="1"/>
</dbReference>
<dbReference type="InterPro" id="IPR004220">
    <property type="entry name" value="5-COMe_2-OHmuconate_Isoase"/>
</dbReference>
<dbReference type="SUPFAM" id="SSF55331">
    <property type="entry name" value="Tautomerase/MIF"/>
    <property type="match status" value="1"/>
</dbReference>
<protein>
    <submittedName>
        <fullName evidence="1">5-carboxymethyl-2-hydroxymuconate Delta-isomerase</fullName>
    </submittedName>
</protein>